<reference evidence="5 6" key="1">
    <citation type="journal article" date="2019" name="Emerg. Microbes Infect.">
        <title>Comprehensive subspecies identification of 175 nontuberculous mycobacteria species based on 7547 genomic profiles.</title>
        <authorList>
            <person name="Matsumoto Y."/>
            <person name="Kinjo T."/>
            <person name="Motooka D."/>
            <person name="Nabeya D."/>
            <person name="Jung N."/>
            <person name="Uechi K."/>
            <person name="Horii T."/>
            <person name="Iida T."/>
            <person name="Fujita J."/>
            <person name="Nakamura S."/>
        </authorList>
    </citation>
    <scope>NUCLEOTIDE SEQUENCE [LARGE SCALE GENOMIC DNA]</scope>
    <source>
        <strain evidence="5 6">JCM 30275</strain>
    </source>
</reference>
<evidence type="ECO:0000313" key="6">
    <source>
        <dbReference type="Proteomes" id="UP000467249"/>
    </source>
</evidence>
<dbReference type="Pfam" id="PF08240">
    <property type="entry name" value="ADH_N"/>
    <property type="match status" value="1"/>
</dbReference>
<dbReference type="GO" id="GO:0046872">
    <property type="term" value="F:metal ion binding"/>
    <property type="evidence" value="ECO:0007669"/>
    <property type="project" value="UniProtKB-KW"/>
</dbReference>
<name>A0A6N4W9R8_9MYCO</name>
<evidence type="ECO:0000256" key="3">
    <source>
        <dbReference type="ARBA" id="ARBA00022833"/>
    </source>
</evidence>
<dbReference type="InterPro" id="IPR013154">
    <property type="entry name" value="ADH-like_N"/>
</dbReference>
<dbReference type="SMART" id="SM00829">
    <property type="entry name" value="PKS_ER"/>
    <property type="match status" value="1"/>
</dbReference>
<gene>
    <name evidence="5" type="ORF">MANY_40430</name>
</gene>
<dbReference type="PANTHER" id="PTHR42813:SF2">
    <property type="entry name" value="DEHYDROGENASE, ZINC-CONTAINING, PUTATIVE (AFU_ORTHOLOGUE AFUA_2G02810)-RELATED"/>
    <property type="match status" value="1"/>
</dbReference>
<feature type="domain" description="Enoyl reductase (ER)" evidence="4">
    <location>
        <begin position="11"/>
        <end position="352"/>
    </location>
</feature>
<keyword evidence="6" id="KW-1185">Reference proteome</keyword>
<keyword evidence="3" id="KW-0862">Zinc</keyword>
<dbReference type="InterPro" id="IPR013149">
    <property type="entry name" value="ADH-like_C"/>
</dbReference>
<sequence>MADAMRAVVLRAPHTVEVAEVPIPRITEPGDILLKVEHTAICGTDLHPYEGRLEVEADIVLGHEFLGTVVAAGEAVSQFAEGDRVVSSCVISCGSCYQCRRHQPGNCAGSRIFGLGLALGDLAGGQAEYVVVPHADLNARRIPELGSAEDTRFAEDILFAGDIMTTGYEAVARSMRPGDTVAVIGAGPVGLCAAMAAHALGAGQVIVVDKVAARLKEAENLGAIAVNADETTPADAVLDLTEWRGADVVVDAVGHESALLSAITLVRAGGTLSIPGVYTEDAITMPFGELYLKGVTVEMGVSHITEYIDEVLALTAARKLTPSSIISHRMGLSDAAEAYRMFADREATKIVLSPEN</sequence>
<comment type="cofactor">
    <cofactor evidence="1">
        <name>Zn(2+)</name>
        <dbReference type="ChEBI" id="CHEBI:29105"/>
    </cofactor>
</comment>
<dbReference type="InterPro" id="IPR011032">
    <property type="entry name" value="GroES-like_sf"/>
</dbReference>
<dbReference type="Gene3D" id="3.40.50.720">
    <property type="entry name" value="NAD(P)-binding Rossmann-like Domain"/>
    <property type="match status" value="1"/>
</dbReference>
<dbReference type="SUPFAM" id="SSF50129">
    <property type="entry name" value="GroES-like"/>
    <property type="match status" value="1"/>
</dbReference>
<dbReference type="Proteomes" id="UP000467249">
    <property type="component" value="Chromosome"/>
</dbReference>
<organism evidence="5 6">
    <name type="scientific">Mycolicibacterium anyangense</name>
    <dbReference type="NCBI Taxonomy" id="1431246"/>
    <lineage>
        <taxon>Bacteria</taxon>
        <taxon>Bacillati</taxon>
        <taxon>Actinomycetota</taxon>
        <taxon>Actinomycetes</taxon>
        <taxon>Mycobacteriales</taxon>
        <taxon>Mycobacteriaceae</taxon>
        <taxon>Mycolicibacterium</taxon>
    </lineage>
</organism>
<dbReference type="InterPro" id="IPR036291">
    <property type="entry name" value="NAD(P)-bd_dom_sf"/>
</dbReference>
<dbReference type="KEGG" id="many:MANY_40430"/>
<dbReference type="InterPro" id="IPR020843">
    <property type="entry name" value="ER"/>
</dbReference>
<proteinExistence type="predicted"/>
<dbReference type="EMBL" id="AP022620">
    <property type="protein sequence ID" value="BBZ78706.1"/>
    <property type="molecule type" value="Genomic_DNA"/>
</dbReference>
<dbReference type="Gene3D" id="3.90.180.10">
    <property type="entry name" value="Medium-chain alcohol dehydrogenases, catalytic domain"/>
    <property type="match status" value="1"/>
</dbReference>
<dbReference type="PANTHER" id="PTHR42813">
    <property type="entry name" value="ZINC-TYPE ALCOHOL DEHYDROGENASE-LIKE"/>
    <property type="match status" value="1"/>
</dbReference>
<dbReference type="Pfam" id="PF00107">
    <property type="entry name" value="ADH_zinc_N"/>
    <property type="match status" value="1"/>
</dbReference>
<dbReference type="SUPFAM" id="SSF51735">
    <property type="entry name" value="NAD(P)-binding Rossmann-fold domains"/>
    <property type="match status" value="1"/>
</dbReference>
<dbReference type="GO" id="GO:0016491">
    <property type="term" value="F:oxidoreductase activity"/>
    <property type="evidence" value="ECO:0007669"/>
    <property type="project" value="InterPro"/>
</dbReference>
<dbReference type="AlphaFoldDB" id="A0A6N4W9R8"/>
<dbReference type="RefSeq" id="WP_163805818.1">
    <property type="nucleotide sequence ID" value="NZ_AP022620.1"/>
</dbReference>
<evidence type="ECO:0000313" key="5">
    <source>
        <dbReference type="EMBL" id="BBZ78706.1"/>
    </source>
</evidence>
<evidence type="ECO:0000256" key="2">
    <source>
        <dbReference type="ARBA" id="ARBA00022723"/>
    </source>
</evidence>
<accession>A0A6N4W9R8</accession>
<protein>
    <submittedName>
        <fullName evidence="5">Dehydrogenase</fullName>
    </submittedName>
</protein>
<evidence type="ECO:0000256" key="1">
    <source>
        <dbReference type="ARBA" id="ARBA00001947"/>
    </source>
</evidence>
<keyword evidence="2" id="KW-0479">Metal-binding</keyword>
<evidence type="ECO:0000259" key="4">
    <source>
        <dbReference type="SMART" id="SM00829"/>
    </source>
</evidence>